<dbReference type="EMBL" id="CP006644">
    <property type="protein sequence ID" value="AHE52859.1"/>
    <property type="molecule type" value="Genomic_DNA"/>
</dbReference>
<evidence type="ECO:0000313" key="19">
    <source>
        <dbReference type="EMBL" id="AHE52859.1"/>
    </source>
</evidence>
<comment type="catalytic activity">
    <reaction evidence="14">
        <text>[GlcNAc-(1-&gt;4)-Mur2Ac(oyl-L-Ala-gamma-D-Glu-L-Lys-D-Ala-D-Ala)](n)-di-trans,octa-cis-undecaprenyl diphosphate + beta-D-GlcNAc-(1-&gt;4)-Mur2Ac(oyl-L-Ala-gamma-D-Glu-L-Lys-D-Ala-D-Ala)-di-trans,octa-cis-undecaprenyl diphosphate = [GlcNAc-(1-&gt;4)-Mur2Ac(oyl-L-Ala-gamma-D-Glu-L-Lys-D-Ala-D-Ala)](n+1)-di-trans,octa-cis-undecaprenyl diphosphate + di-trans,octa-cis-undecaprenyl diphosphate + H(+)</text>
        <dbReference type="Rhea" id="RHEA:23708"/>
        <dbReference type="Rhea" id="RHEA-COMP:9602"/>
        <dbReference type="Rhea" id="RHEA-COMP:9603"/>
        <dbReference type="ChEBI" id="CHEBI:15378"/>
        <dbReference type="ChEBI" id="CHEBI:58405"/>
        <dbReference type="ChEBI" id="CHEBI:60033"/>
        <dbReference type="ChEBI" id="CHEBI:78435"/>
        <dbReference type="EC" id="2.4.99.28"/>
    </reaction>
</comment>
<comment type="similarity">
    <text evidence="3">In the N-terminal section; belongs to the glycosyltransferase 51 family.</text>
</comment>
<dbReference type="GO" id="GO:0008955">
    <property type="term" value="F:peptidoglycan glycosyltransferase activity"/>
    <property type="evidence" value="ECO:0007669"/>
    <property type="project" value="UniProtKB-EC"/>
</dbReference>
<keyword evidence="7" id="KW-0808">Transferase</keyword>
<dbReference type="FunFam" id="1.10.3810.10:FF:000001">
    <property type="entry name" value="Penicillin-binding protein 1A"/>
    <property type="match status" value="1"/>
</dbReference>
<dbReference type="GO" id="GO:0006508">
    <property type="term" value="P:proteolysis"/>
    <property type="evidence" value="ECO:0007669"/>
    <property type="project" value="UniProtKB-KW"/>
</dbReference>
<accession>W0A4H0</accession>
<evidence type="ECO:0000256" key="1">
    <source>
        <dbReference type="ARBA" id="ARBA00004752"/>
    </source>
</evidence>
<dbReference type="Pfam" id="PF00912">
    <property type="entry name" value="Transgly"/>
    <property type="match status" value="1"/>
</dbReference>
<dbReference type="PANTHER" id="PTHR32282">
    <property type="entry name" value="BINDING PROTEIN TRANSPEPTIDASE, PUTATIVE-RELATED"/>
    <property type="match status" value="1"/>
</dbReference>
<dbReference type="GO" id="GO:0008360">
    <property type="term" value="P:regulation of cell shape"/>
    <property type="evidence" value="ECO:0007669"/>
    <property type="project" value="UniProtKB-KW"/>
</dbReference>
<evidence type="ECO:0000256" key="11">
    <source>
        <dbReference type="ARBA" id="ARBA00023268"/>
    </source>
</evidence>
<evidence type="ECO:0000256" key="9">
    <source>
        <dbReference type="ARBA" id="ARBA00022960"/>
    </source>
</evidence>
<sequence length="678" mass="72952">MPPLDSAGQPVPLPPSRLSRVIRRIKLGLLAFLLIFMLLVGYLAITAPLSRSLQPVAAPRITLLAADGTPIARRGAIIDAPVVIAELPAHVPHAFMAIEDRRFREHWGVDPWGIMRAAWNNLRAGGVREGGSTITQQLAKVAFLDADRTFGRKAREMLIAFWLEARLSKDEILARYLSNVYFGDNVYGLRAAAQHYFSVPPEDLSVGQAAMLAGLLKAPSRLAPSSNLEGARARQKLVVAAMLDAGFIDKAVADRAGPARLKLRRVKALPTGTWFSDWAMAQARDGAGAVYAEQEVKTTLDRKLQGYAERAVRNAGLRKADVALVAMRPDGQVVAMIGGRTYADGAFNRATQARRQSGSTFKLFVYLAALRAGLRPDDTVEDKPLTIGTWSPRNSGDRYRGEITLREAFAVSSNVAAVRLSEKVGRKNVIRAARDLGVRSTLADDATLALGSSGTTLIEMTAAYAAVAGNRYPVRPRGLPDVRESWFDSVWDRQRPFDEDEVLPALKDLLSSVVKRGTGRAAALSIPVYGKTGTSQDNRDAIFIGFAGDLVTGVWVGNDDNSPLSGVNGGGLPARVWRDFTASALGVQPRAAPRAIEEGEDEDEGALIGNIGNVGDIAVDVGNDSLSVDGRIGDVGVGLRIGPQGIELETRPPGNDPPPSAPERRDEALPPPAERRRE</sequence>
<dbReference type="InterPro" id="IPR001264">
    <property type="entry name" value="Glyco_trans_51"/>
</dbReference>
<evidence type="ECO:0000256" key="6">
    <source>
        <dbReference type="ARBA" id="ARBA00022676"/>
    </source>
</evidence>
<dbReference type="PATRIC" id="fig|1123269.5.peg.1084"/>
<evidence type="ECO:0000256" key="16">
    <source>
        <dbReference type="SAM" id="Phobius"/>
    </source>
</evidence>
<keyword evidence="9" id="KW-0133">Cell shape</keyword>
<feature type="transmembrane region" description="Helical" evidence="16">
    <location>
        <begin position="27"/>
        <end position="45"/>
    </location>
</feature>
<keyword evidence="6" id="KW-0328">Glycosyltransferase</keyword>
<keyword evidence="11" id="KW-0511">Multifunctional enzyme</keyword>
<evidence type="ECO:0000256" key="14">
    <source>
        <dbReference type="ARBA" id="ARBA00049902"/>
    </source>
</evidence>
<name>W0A4H0_9SPHN</name>
<dbReference type="KEGG" id="ssan:NX02_05610"/>
<comment type="catalytic activity">
    <reaction evidence="13">
        <text>Preferential cleavage: (Ac)2-L-Lys-D-Ala-|-D-Ala. Also transpeptidation of peptidyl-alanyl moieties that are N-acyl substituents of D-alanine.</text>
        <dbReference type="EC" id="3.4.16.4"/>
    </reaction>
</comment>
<evidence type="ECO:0000256" key="12">
    <source>
        <dbReference type="ARBA" id="ARBA00023316"/>
    </source>
</evidence>
<dbReference type="GO" id="GO:0030288">
    <property type="term" value="C:outer membrane-bounded periplasmic space"/>
    <property type="evidence" value="ECO:0007669"/>
    <property type="project" value="TreeGrafter"/>
</dbReference>
<evidence type="ECO:0000256" key="8">
    <source>
        <dbReference type="ARBA" id="ARBA00022801"/>
    </source>
</evidence>
<dbReference type="InterPro" id="IPR012338">
    <property type="entry name" value="Beta-lactam/transpept-like"/>
</dbReference>
<evidence type="ECO:0000256" key="4">
    <source>
        <dbReference type="ARBA" id="ARBA00022645"/>
    </source>
</evidence>
<evidence type="ECO:0000259" key="17">
    <source>
        <dbReference type="Pfam" id="PF00905"/>
    </source>
</evidence>
<feature type="domain" description="Glycosyl transferase family 51" evidence="18">
    <location>
        <begin position="80"/>
        <end position="242"/>
    </location>
</feature>
<dbReference type="InterPro" id="IPR036950">
    <property type="entry name" value="PBP_transglycosylase"/>
</dbReference>
<dbReference type="GO" id="GO:0071555">
    <property type="term" value="P:cell wall organization"/>
    <property type="evidence" value="ECO:0007669"/>
    <property type="project" value="UniProtKB-KW"/>
</dbReference>
<feature type="domain" description="Penicillin-binding protein transpeptidase" evidence="17">
    <location>
        <begin position="324"/>
        <end position="538"/>
    </location>
</feature>
<evidence type="ECO:0000256" key="7">
    <source>
        <dbReference type="ARBA" id="ARBA00022679"/>
    </source>
</evidence>
<evidence type="ECO:0000256" key="10">
    <source>
        <dbReference type="ARBA" id="ARBA00022984"/>
    </source>
</evidence>
<dbReference type="InterPro" id="IPR001460">
    <property type="entry name" value="PCN-bd_Tpept"/>
</dbReference>
<dbReference type="SUPFAM" id="SSF56601">
    <property type="entry name" value="beta-lactamase/transpeptidase-like"/>
    <property type="match status" value="1"/>
</dbReference>
<proteinExistence type="inferred from homology"/>
<dbReference type="AlphaFoldDB" id="W0A4H0"/>
<dbReference type="HOGENOM" id="CLU_006354_2_7_5"/>
<keyword evidence="16" id="KW-1133">Transmembrane helix</keyword>
<dbReference type="SUPFAM" id="SSF53955">
    <property type="entry name" value="Lysozyme-like"/>
    <property type="match status" value="1"/>
</dbReference>
<evidence type="ECO:0000256" key="13">
    <source>
        <dbReference type="ARBA" id="ARBA00034000"/>
    </source>
</evidence>
<dbReference type="GO" id="GO:0009252">
    <property type="term" value="P:peptidoglycan biosynthetic process"/>
    <property type="evidence" value="ECO:0007669"/>
    <property type="project" value="UniProtKB-UniPathway"/>
</dbReference>
<dbReference type="GO" id="GO:0008658">
    <property type="term" value="F:penicillin binding"/>
    <property type="evidence" value="ECO:0007669"/>
    <property type="project" value="InterPro"/>
</dbReference>
<dbReference type="Gene3D" id="1.10.3810.10">
    <property type="entry name" value="Biosynthetic peptidoglycan transglycosylase-like"/>
    <property type="match status" value="1"/>
</dbReference>
<evidence type="ECO:0000256" key="5">
    <source>
        <dbReference type="ARBA" id="ARBA00022670"/>
    </source>
</evidence>
<keyword evidence="16" id="KW-0472">Membrane</keyword>
<dbReference type="InterPro" id="IPR023346">
    <property type="entry name" value="Lysozyme-like_dom_sf"/>
</dbReference>
<keyword evidence="12" id="KW-0961">Cell wall biogenesis/degradation</keyword>
<keyword evidence="20" id="KW-1185">Reference proteome</keyword>
<organism evidence="19 20">
    <name type="scientific">Sphingomonas sanxanigenens DSM 19645 = NX02</name>
    <dbReference type="NCBI Taxonomy" id="1123269"/>
    <lineage>
        <taxon>Bacteria</taxon>
        <taxon>Pseudomonadati</taxon>
        <taxon>Pseudomonadota</taxon>
        <taxon>Alphaproteobacteria</taxon>
        <taxon>Sphingomonadales</taxon>
        <taxon>Sphingomonadaceae</taxon>
        <taxon>Sphingomonas</taxon>
    </lineage>
</organism>
<protein>
    <submittedName>
        <fullName evidence="19">Uncharacterized protein</fullName>
    </submittedName>
</protein>
<keyword evidence="10" id="KW-0573">Peptidoglycan synthesis</keyword>
<feature type="compositionally biased region" description="Basic and acidic residues" evidence="15">
    <location>
        <begin position="662"/>
        <end position="678"/>
    </location>
</feature>
<reference evidence="19 20" key="1">
    <citation type="submission" date="2013-07" db="EMBL/GenBank/DDBJ databases">
        <title>Completed genome of Sphingomonas sanxanigenens NX02.</title>
        <authorList>
            <person name="Ma T."/>
            <person name="Huang H."/>
            <person name="Wu M."/>
            <person name="Li X."/>
            <person name="Li G."/>
        </authorList>
    </citation>
    <scope>NUCLEOTIDE SEQUENCE [LARGE SCALE GENOMIC DNA]</scope>
    <source>
        <strain evidence="19 20">NX02</strain>
    </source>
</reference>
<keyword evidence="16" id="KW-0812">Transmembrane</keyword>
<dbReference type="PANTHER" id="PTHR32282:SF33">
    <property type="entry name" value="PEPTIDOGLYCAN GLYCOSYLTRANSFERASE"/>
    <property type="match status" value="1"/>
</dbReference>
<comment type="similarity">
    <text evidence="2">In the C-terminal section; belongs to the transpeptidase family.</text>
</comment>
<comment type="pathway">
    <text evidence="1">Cell wall biogenesis; peptidoglycan biosynthesis.</text>
</comment>
<evidence type="ECO:0000259" key="18">
    <source>
        <dbReference type="Pfam" id="PF00912"/>
    </source>
</evidence>
<keyword evidence="5" id="KW-0645">Protease</keyword>
<feature type="region of interest" description="Disordered" evidence="15">
    <location>
        <begin position="643"/>
        <end position="678"/>
    </location>
</feature>
<keyword evidence="4" id="KW-0121">Carboxypeptidase</keyword>
<dbReference type="Proteomes" id="UP000018851">
    <property type="component" value="Chromosome"/>
</dbReference>
<dbReference type="Gene3D" id="3.40.710.10">
    <property type="entry name" value="DD-peptidase/beta-lactamase superfamily"/>
    <property type="match status" value="1"/>
</dbReference>
<dbReference type="InterPro" id="IPR050396">
    <property type="entry name" value="Glycosyltr_51/Transpeptidase"/>
</dbReference>
<dbReference type="STRING" id="1123269.NX02_05610"/>
<keyword evidence="8" id="KW-0378">Hydrolase</keyword>
<evidence type="ECO:0000256" key="15">
    <source>
        <dbReference type="SAM" id="MobiDB-lite"/>
    </source>
</evidence>
<dbReference type="GO" id="GO:0009002">
    <property type="term" value="F:serine-type D-Ala-D-Ala carboxypeptidase activity"/>
    <property type="evidence" value="ECO:0007669"/>
    <property type="project" value="UniProtKB-EC"/>
</dbReference>
<dbReference type="Pfam" id="PF00905">
    <property type="entry name" value="Transpeptidase"/>
    <property type="match status" value="1"/>
</dbReference>
<evidence type="ECO:0000256" key="3">
    <source>
        <dbReference type="ARBA" id="ARBA00007739"/>
    </source>
</evidence>
<gene>
    <name evidence="19" type="ORF">NX02_05610</name>
</gene>
<evidence type="ECO:0000256" key="2">
    <source>
        <dbReference type="ARBA" id="ARBA00007090"/>
    </source>
</evidence>
<evidence type="ECO:0000313" key="20">
    <source>
        <dbReference type="Proteomes" id="UP000018851"/>
    </source>
</evidence>
<dbReference type="eggNOG" id="COG0744">
    <property type="taxonomic scope" value="Bacteria"/>
</dbReference>
<dbReference type="UniPathway" id="UPA00219"/>